<dbReference type="EMBL" id="LR215729">
    <property type="protein sequence ID" value="VEV98248.1"/>
    <property type="molecule type" value="Genomic_DNA"/>
</dbReference>
<protein>
    <submittedName>
        <fullName evidence="1">Uncharacterized protein</fullName>
    </submittedName>
</protein>
<dbReference type="AlphaFoldDB" id="A0A653E6L1"/>
<reference evidence="1" key="1">
    <citation type="submission" date="2019-02" db="EMBL/GenBank/DDBJ databases">
        <authorList>
            <consortium name="Genoscope - CEA"/>
            <person name="William W."/>
        </authorList>
    </citation>
    <scope>NUCLEOTIDE SEQUENCE [LARGE SCALE GENOMIC DNA]</scope>
    <source>
        <strain evidence="1">YSy11</strain>
    </source>
</reference>
<dbReference type="InterPro" id="IPR056919">
    <property type="entry name" value="Phage_TAC_18"/>
</dbReference>
<proteinExistence type="predicted"/>
<organism evidence="1">
    <name type="scientific">Pseudomonas marincola</name>
    <dbReference type="NCBI Taxonomy" id="437900"/>
    <lineage>
        <taxon>Bacteria</taxon>
        <taxon>Pseudomonadati</taxon>
        <taxon>Pseudomonadota</taxon>
        <taxon>Gammaproteobacteria</taxon>
        <taxon>Pseudomonadales</taxon>
        <taxon>Pseudomonadaceae</taxon>
        <taxon>Pseudomonas</taxon>
    </lineage>
</organism>
<evidence type="ECO:0000313" key="1">
    <source>
        <dbReference type="EMBL" id="VEV98248.1"/>
    </source>
</evidence>
<name>A0A653E6L1_9PSED</name>
<dbReference type="Pfam" id="PF23812">
    <property type="entry name" value="Phage_TAC_18"/>
    <property type="match status" value="1"/>
</dbReference>
<sequence length="57" mass="7048">MADQTDCPQELEYIWHWYWHIPKPVTFTELSHWSQLTHRNLRAWEADLLASLQRVWI</sequence>
<accession>A0A653E6L1</accession>
<gene>
    <name evidence="1" type="ORF">PMYSY11_3204</name>
</gene>